<dbReference type="InterPro" id="IPR006145">
    <property type="entry name" value="PsdUridine_synth_RsuA/RluA"/>
</dbReference>
<evidence type="ECO:0000313" key="3">
    <source>
        <dbReference type="EMBL" id="MBB5033041.1"/>
    </source>
</evidence>
<name>A0A7W7YBC1_9BACT</name>
<dbReference type="PANTHER" id="PTHR21600">
    <property type="entry name" value="MITOCHONDRIAL RNA PSEUDOURIDINE SYNTHASE"/>
    <property type="match status" value="1"/>
</dbReference>
<comment type="similarity">
    <text evidence="1">Belongs to the pseudouridine synthase RluA family.</text>
</comment>
<dbReference type="RefSeq" id="WP_184339962.1">
    <property type="nucleotide sequence ID" value="NZ_JACHIG010000005.1"/>
</dbReference>
<accession>A0A7W7YBC1</accession>
<dbReference type="SUPFAM" id="SSF55120">
    <property type="entry name" value="Pseudouridine synthase"/>
    <property type="match status" value="1"/>
</dbReference>
<dbReference type="GO" id="GO:0009982">
    <property type="term" value="F:pseudouridine synthase activity"/>
    <property type="evidence" value="ECO:0007669"/>
    <property type="project" value="InterPro"/>
</dbReference>
<dbReference type="GO" id="GO:0140098">
    <property type="term" value="F:catalytic activity, acting on RNA"/>
    <property type="evidence" value="ECO:0007669"/>
    <property type="project" value="UniProtKB-ARBA"/>
</dbReference>
<dbReference type="Proteomes" id="UP000590740">
    <property type="component" value="Unassembled WGS sequence"/>
</dbReference>
<keyword evidence="4" id="KW-1185">Reference proteome</keyword>
<dbReference type="PANTHER" id="PTHR21600:SF87">
    <property type="entry name" value="RNA PSEUDOURIDYLATE SYNTHASE DOMAIN-CONTAINING PROTEIN 1"/>
    <property type="match status" value="1"/>
</dbReference>
<proteinExistence type="inferred from homology"/>
<dbReference type="EMBL" id="JACHIG010000005">
    <property type="protein sequence ID" value="MBB5033041.1"/>
    <property type="molecule type" value="Genomic_DNA"/>
</dbReference>
<reference evidence="3 4" key="1">
    <citation type="submission" date="2020-08" db="EMBL/GenBank/DDBJ databases">
        <title>Genomic Encyclopedia of Type Strains, Phase IV (KMG-IV): sequencing the most valuable type-strain genomes for metagenomic binning, comparative biology and taxonomic classification.</title>
        <authorList>
            <person name="Goeker M."/>
        </authorList>
    </citation>
    <scope>NUCLEOTIDE SEQUENCE [LARGE SCALE GENOMIC DNA]</scope>
    <source>
        <strain evidence="3 4">DSM 12252</strain>
    </source>
</reference>
<dbReference type="InterPro" id="IPR020103">
    <property type="entry name" value="PsdUridine_synth_cat_dom_sf"/>
</dbReference>
<feature type="domain" description="Pseudouridine synthase RsuA/RluA-like" evidence="2">
    <location>
        <begin position="20"/>
        <end position="178"/>
    </location>
</feature>
<dbReference type="GO" id="GO:0003723">
    <property type="term" value="F:RNA binding"/>
    <property type="evidence" value="ECO:0007669"/>
    <property type="project" value="InterPro"/>
</dbReference>
<dbReference type="GO" id="GO:0000455">
    <property type="term" value="P:enzyme-directed rRNA pseudouridine synthesis"/>
    <property type="evidence" value="ECO:0007669"/>
    <property type="project" value="TreeGrafter"/>
</dbReference>
<dbReference type="CDD" id="cd02869">
    <property type="entry name" value="PseudoU_synth_RluA_like"/>
    <property type="match status" value="1"/>
</dbReference>
<evidence type="ECO:0000259" key="2">
    <source>
        <dbReference type="Pfam" id="PF00849"/>
    </source>
</evidence>
<evidence type="ECO:0000313" key="4">
    <source>
        <dbReference type="Proteomes" id="UP000590740"/>
    </source>
</evidence>
<evidence type="ECO:0000256" key="1">
    <source>
        <dbReference type="ARBA" id="ARBA00010876"/>
    </source>
</evidence>
<gene>
    <name evidence="3" type="ORF">HNQ65_002624</name>
</gene>
<dbReference type="InterPro" id="IPR050188">
    <property type="entry name" value="RluA_PseudoU_synthase"/>
</dbReference>
<dbReference type="Gene3D" id="3.30.2350.10">
    <property type="entry name" value="Pseudouridine synthase"/>
    <property type="match status" value="1"/>
</dbReference>
<dbReference type="AlphaFoldDB" id="A0A7W7YBC1"/>
<dbReference type="PROSITE" id="PS01129">
    <property type="entry name" value="PSI_RLU"/>
    <property type="match status" value="1"/>
</dbReference>
<dbReference type="Pfam" id="PF00849">
    <property type="entry name" value="PseudoU_synth_2"/>
    <property type="match status" value="1"/>
</dbReference>
<sequence length="248" mass="27276">MTTPASAMTRCDVLHEDRFLIVVNKPHGVLSHPNPKSGKPQTSAFEGSYDADRRCFKTAAGVVWLLHRLDQDTSGVLLGAKDEKTAAACRALFEAEQVRKKYLALCSGGGALKPEGVWLDHLVTAHERNQVRSTVRHGQRPNAEAKYRVLERSALHRILLIEVELITGKTHQIRVQAASRQIPLVGDDVYGSFELNRKLRKSILAKRLFLHAHQLSLKHPASGQPLTITAPLPPDLSAVLEAAGMKAV</sequence>
<protein>
    <submittedName>
        <fullName evidence="3">RluA family pseudouridine synthase</fullName>
    </submittedName>
</protein>
<comment type="caution">
    <text evidence="3">The sequence shown here is derived from an EMBL/GenBank/DDBJ whole genome shotgun (WGS) entry which is preliminary data.</text>
</comment>
<organism evidence="3 4">
    <name type="scientific">Prosthecobacter vanneervenii</name>
    <dbReference type="NCBI Taxonomy" id="48466"/>
    <lineage>
        <taxon>Bacteria</taxon>
        <taxon>Pseudomonadati</taxon>
        <taxon>Verrucomicrobiota</taxon>
        <taxon>Verrucomicrobiia</taxon>
        <taxon>Verrucomicrobiales</taxon>
        <taxon>Verrucomicrobiaceae</taxon>
        <taxon>Prosthecobacter</taxon>
    </lineage>
</organism>
<dbReference type="InterPro" id="IPR006224">
    <property type="entry name" value="PsdUridine_synth_RluA-like_CS"/>
</dbReference>